<sequence length="2312" mass="244614">MKKNYLLSLLFTLFFAALNAQDLGCLDIIANDRGTCAVGDCVTLEARPPINRIPRQTDSYVVSSTPFVWRSPDNINDITSITTDDRWSQTIPLRGKQTTPFNFCFFGEKYAECLIGDNGAVTFSIQGHPDSPGGLYAPNSGSGFSFSANINGGSGPGYGPPYKNAIMMLQDLLITGSTRVVGPPSDPNSTQINYFTVGTYPCRAFVANWQNVPLYGGGCADEGNQSYQIVLFESTNIIEIHVRRRVSCPQWISGAGTLGIQNQAGNMGYAAPGRDTSNNPWSVNVDGTGTTSEAWRFSPNGAQVPITYAWSTVADPGTILATTPTFTVCPTATTDYQVIATFGSCDPAIPPQRASDVATVRVGESAGLAPQDITHCDTDANPREFNIGINTDVVLGTFSTDPTEVLDPNLYTVGYYLSQFDAENEIGDLYTPPINNFYDPSNTAAPVIYNLPVPLRTQTIYVRVTDYNSPTPCYAILPFTISIRSCTETEVAGITMCDVANDGTENFNLEDNLADVQAQITADGFVPADFSLTYHESLIATDDLATALTPAQVASYPSGTGAVIYVRASRITDPTDYLIYYYSLLLNPNPTAVISGSASVCEGSTAPINFSGTAGATVTYTDETGATQTTTLVDDGTGTNTGTASITSPAVVAASSPYNYTLVSVSLTTSGLTCVEPLTGVASINVGPQPTAVFSTGNTTICEGDATTIGISGTAGSTVTFLDATGTPQTVILDGSGVGSILVPNTTTNGVYTYTLDEVSTAGTPPCVETLTGSVTITVEELPTVSITALDTQICLGVPSRIRFQGTPLATVNYTLNSAPASVTLDASGEFILTETLPSDATYDYDLVSVSAASPSTCTQTQTGTATVTVIGNPSATISPISPVICENTTGGVVISGTLNADVTYTVNGSTPQVVNLSTPTANPLIGEATISSTLTANTTYSLVSITTTGASPCTASFTGVDATITVNPLPTATIALAQNTVCENDATSVLFTGPVNGIITYSINSGTPTTLTLNGTGNFSLPTGNLTTPTTYTLLNVESADAVPCSRSYSTAVTVQVKALPTATFTGPVNVCQNRPAELEFTGTPNSTVTFTADGGVTTDTILLDGMGYGLYTTANLSAATTFDLISILGDGTPACSNTLSGSVTVNTIAAPVVINPTPLEICDDNEDGIGFFNLTDKNLEITGGPSTLILSYHETMQNALDNAFPKQNFPYANLVDASPELTPYFMYVRVEEPGGSACPSFVQLRLIVNRTPQPVSPNPIQVCDDATADGLSTFPDITIREADMIADLNPLDTYNFIYYINQSDAEAAVPANPPITSLINFNNTVPFLQTIWIRVENAVTGCFKAVPMDLIVNPNPVIPAPGVLPEYTLCDINNPGDEIEEFDLEDYKRFITTEAGMDIRYYFDAAAYAAGTELPLNYENQVSPAQTILVVVTNGATGCTSQTTLTLRVEQLPLINVPAPQVACDPDNNGTEQFDLDSLIPGITGGAPYTITFHETSYNAENNLFPYTSPYSNLASGMIWIRAVDNNSGCFSIAPMQLIVNPAPTVPTTIDPLIVCDTNEDGTTRVNLQAHIDTLDLLTGQPAGTYSIRFYTDAIDANAGLGNNIPNPTNYLATDGQQIWVRITNTATNCFNVGSFTITINPALAFAPVEYSLCDEGLPNDGFTSFDLTTQIGNLTRNLPDYDVAFYTLAGTLIDPATSYTNANPGAQTLNVVITNTVTGCVSYTTLTIRVEPLPNPRTDPQDLVNLCDNGVEGDGIGENIDLTVNETYIRNGASPASVAFYYYTDQAVAEADAAAGTFANAIPDPTDYSGPSGTIYVLMTTNANNASIKCSQMVQFDIIVNPIPALGVNGVIPNFVACVGGATHTFTLSDHNSSVLDASLNVADYTFTYYDSQINAEAGGTLGVLPNSYPNTTNPEAIWVRVQNNTTGCFNVGTFNLVVDEPAVANPVADQVVCDDLDGTNDGYTDFDLSAFDNTVLGTQTPPDFTVHYYLTEADAILDGAEGPTTTNSRAIVDVNPFNTATTTVYALVINRNATTGCPQITPINLIVNQLPVVTLQGGFFCVDPTTLDPLNSYELVANVDGGANPADYTYQWFNGTNPLPDTGSSIFVNEVGTYSVIATNIATGCISAVTPESSASVDATSAPIISDVVVSGYFTDNATITVVVDPSSLGNYEFRLITAEGGPTEWQASNVFGPVAAGTYLLEVRDLNNGGCVMPIPIEVMVINYPKFFTPNGDGYNDTWTIRGLGPDAIIYIFDRYGKLVKTVGSEGDGWDGTMNGHPLPSTDYWFKVLYTEGTEQKEFRAHFSLKR</sequence>
<dbReference type="RefSeq" id="WP_166537137.1">
    <property type="nucleotide sequence ID" value="NZ_JAABLM010000009.1"/>
</dbReference>
<dbReference type="Pfam" id="PF13585">
    <property type="entry name" value="CHU_C"/>
    <property type="match status" value="1"/>
</dbReference>
<comment type="caution">
    <text evidence="2">The sequence shown here is derived from an EMBL/GenBank/DDBJ whole genome shotgun (WGS) entry which is preliminary data.</text>
</comment>
<protein>
    <submittedName>
        <fullName evidence="2">T9SS type B sorting domain-containing protein</fullName>
    </submittedName>
</protein>
<name>A0ABW9ZC00_9FLAO</name>
<keyword evidence="1" id="KW-0732">Signal</keyword>
<evidence type="ECO:0000256" key="1">
    <source>
        <dbReference type="SAM" id="SignalP"/>
    </source>
</evidence>
<evidence type="ECO:0000313" key="3">
    <source>
        <dbReference type="Proteomes" id="UP000798602"/>
    </source>
</evidence>
<proteinExistence type="predicted"/>
<dbReference type="EMBL" id="JAABLM010000009">
    <property type="protein sequence ID" value="NBL65314.1"/>
    <property type="molecule type" value="Genomic_DNA"/>
</dbReference>
<reference evidence="3" key="1">
    <citation type="submission" date="2020-01" db="EMBL/GenBank/DDBJ databases">
        <title>Sphingomonas sp. strain CSW-10.</title>
        <authorList>
            <person name="Chen W.-M."/>
        </authorList>
    </citation>
    <scope>NUCLEOTIDE SEQUENCE [LARGE SCALE GENOMIC DNA]</scope>
    <source>
        <strain evidence="3">NST-5</strain>
    </source>
</reference>
<dbReference type="Proteomes" id="UP000798602">
    <property type="component" value="Unassembled WGS sequence"/>
</dbReference>
<dbReference type="NCBIfam" id="TIGR04131">
    <property type="entry name" value="Bac_Flav_CTERM"/>
    <property type="match status" value="1"/>
</dbReference>
<feature type="chain" id="PRO_5046363917" evidence="1">
    <location>
        <begin position="21"/>
        <end position="2312"/>
    </location>
</feature>
<evidence type="ECO:0000313" key="2">
    <source>
        <dbReference type="EMBL" id="NBL65314.1"/>
    </source>
</evidence>
<feature type="signal peptide" evidence="1">
    <location>
        <begin position="1"/>
        <end position="20"/>
    </location>
</feature>
<organism evidence="2 3">
    <name type="scientific">Flavobacterium ichthyis</name>
    <dbReference type="NCBI Taxonomy" id="2698827"/>
    <lineage>
        <taxon>Bacteria</taxon>
        <taxon>Pseudomonadati</taxon>
        <taxon>Bacteroidota</taxon>
        <taxon>Flavobacteriia</taxon>
        <taxon>Flavobacteriales</taxon>
        <taxon>Flavobacteriaceae</taxon>
        <taxon>Flavobacterium</taxon>
    </lineage>
</organism>
<gene>
    <name evidence="2" type="ORF">GV828_08910</name>
</gene>
<keyword evidence="3" id="KW-1185">Reference proteome</keyword>
<accession>A0ABW9ZC00</accession>
<dbReference type="InterPro" id="IPR026341">
    <property type="entry name" value="T9SS_type_B"/>
</dbReference>